<evidence type="ECO:0000313" key="3">
    <source>
        <dbReference type="EMBL" id="KAE8237306.1"/>
    </source>
</evidence>
<dbReference type="PANTHER" id="PTHR30483">
    <property type="entry name" value="LEUCINE-SPECIFIC-BINDING PROTEIN"/>
    <property type="match status" value="1"/>
</dbReference>
<dbReference type="PROSITE" id="PS51318">
    <property type="entry name" value="TAT"/>
    <property type="match status" value="1"/>
</dbReference>
<dbReference type="AlphaFoldDB" id="A0A8T8SDG1"/>
<protein>
    <recommendedName>
        <fullName evidence="2">Leucine-binding protein domain-containing protein</fullName>
    </recommendedName>
</protein>
<dbReference type="InterPro" id="IPR051010">
    <property type="entry name" value="BCAA_transport"/>
</dbReference>
<accession>A0A8T8SDG1</accession>
<dbReference type="Pfam" id="PF13458">
    <property type="entry name" value="Peripla_BP_6"/>
    <property type="match status" value="1"/>
</dbReference>
<evidence type="ECO:0000259" key="2">
    <source>
        <dbReference type="Pfam" id="PF13458"/>
    </source>
</evidence>
<evidence type="ECO:0000313" key="4">
    <source>
        <dbReference type="Proteomes" id="UP000077671"/>
    </source>
</evidence>
<gene>
    <name evidence="3" type="ORF">A4X03_0g9161</name>
</gene>
<name>A0A8T8SDG1_9BASI</name>
<dbReference type="InterPro" id="IPR028081">
    <property type="entry name" value="Leu-bd"/>
</dbReference>
<keyword evidence="1" id="KW-0732">Signal</keyword>
<feature type="domain" description="Leucine-binding protein" evidence="2">
    <location>
        <begin position="43"/>
        <end position="179"/>
    </location>
</feature>
<dbReference type="InterPro" id="IPR006311">
    <property type="entry name" value="TAT_signal"/>
</dbReference>
<dbReference type="SUPFAM" id="SSF53822">
    <property type="entry name" value="Periplasmic binding protein-like I"/>
    <property type="match status" value="1"/>
</dbReference>
<feature type="non-terminal residue" evidence="3">
    <location>
        <position position="281"/>
    </location>
</feature>
<dbReference type="Gene3D" id="3.40.50.2300">
    <property type="match status" value="1"/>
</dbReference>
<dbReference type="PANTHER" id="PTHR30483:SF6">
    <property type="entry name" value="PERIPLASMIC BINDING PROTEIN OF ABC TRANSPORTER FOR NATURAL AMINO ACIDS"/>
    <property type="match status" value="1"/>
</dbReference>
<reference evidence="3" key="2">
    <citation type="journal article" date="2019" name="IMA Fungus">
        <title>Genome sequencing and comparison of five Tilletia species to identify candidate genes for the detection of regulated species infecting wheat.</title>
        <authorList>
            <person name="Nguyen H.D.T."/>
            <person name="Sultana T."/>
            <person name="Kesanakurti P."/>
            <person name="Hambleton S."/>
        </authorList>
    </citation>
    <scope>NUCLEOTIDE SEQUENCE</scope>
    <source>
        <strain evidence="3">DAOMC 238032</strain>
    </source>
</reference>
<dbReference type="Proteomes" id="UP000077671">
    <property type="component" value="Unassembled WGS sequence"/>
</dbReference>
<organism evidence="3 4">
    <name type="scientific">Tilletia caries</name>
    <name type="common">wheat bunt fungus</name>
    <dbReference type="NCBI Taxonomy" id="13290"/>
    <lineage>
        <taxon>Eukaryota</taxon>
        <taxon>Fungi</taxon>
        <taxon>Dikarya</taxon>
        <taxon>Basidiomycota</taxon>
        <taxon>Ustilaginomycotina</taxon>
        <taxon>Exobasidiomycetes</taxon>
        <taxon>Tilletiales</taxon>
        <taxon>Tilletiaceae</taxon>
        <taxon>Tilletia</taxon>
    </lineage>
</organism>
<sequence>MTFNYQSGRHDGGVTRRTALKGLAAGAAVLAAPSYLRAQSAQTIKIGFISPQTGQMAPFGETDAFALDFIRKHLANGLEIGGKTYALEIIERDAQSNPNRAAELAGELCQNDGVHMLIPASTTDVTLPVSEQGELFEVPTISSTAPWQAVIMPRGGADQSFNWTYHFFWGLEDIIQTFVNMWNSVDSNKKINAFKEAGCEILGGLVFPADLRTATIQMAQQGFKPKIMTVAAGLLFPSAVEAMGDLGAGMSTEVWWTPAFPYKSTLTGESSADLAAKWEQS</sequence>
<comment type="caution">
    <text evidence="3">The sequence shown here is derived from an EMBL/GenBank/DDBJ whole genome shotgun (WGS) entry which is preliminary data.</text>
</comment>
<evidence type="ECO:0000256" key="1">
    <source>
        <dbReference type="ARBA" id="ARBA00022729"/>
    </source>
</evidence>
<proteinExistence type="predicted"/>
<dbReference type="InterPro" id="IPR028082">
    <property type="entry name" value="Peripla_BP_I"/>
</dbReference>
<dbReference type="EMBL" id="LWDD02003373">
    <property type="protein sequence ID" value="KAE8237306.1"/>
    <property type="molecule type" value="Genomic_DNA"/>
</dbReference>
<reference evidence="3" key="1">
    <citation type="submission" date="2016-04" db="EMBL/GenBank/DDBJ databases">
        <authorList>
            <person name="Nguyen H.D."/>
            <person name="Kesanakurti P."/>
            <person name="Cullis J."/>
            <person name="Levesque C.A."/>
            <person name="Hambleton S."/>
        </authorList>
    </citation>
    <scope>NUCLEOTIDE SEQUENCE</scope>
    <source>
        <strain evidence="3">DAOMC 238032</strain>
    </source>
</reference>